<evidence type="ECO:0000313" key="4">
    <source>
        <dbReference type="Proteomes" id="UP000313359"/>
    </source>
</evidence>
<dbReference type="GO" id="GO:0005634">
    <property type="term" value="C:nucleus"/>
    <property type="evidence" value="ECO:0007669"/>
    <property type="project" value="TreeGrafter"/>
</dbReference>
<evidence type="ECO:0000256" key="1">
    <source>
        <dbReference type="SAM" id="MobiDB-lite"/>
    </source>
</evidence>
<dbReference type="AlphaFoldDB" id="A0A5C2RZA0"/>
<protein>
    <recommendedName>
        <fullName evidence="2">Cyclin N-terminal domain-containing protein</fullName>
    </recommendedName>
</protein>
<dbReference type="InterPro" id="IPR013922">
    <property type="entry name" value="Cyclin_PHO80-like"/>
</dbReference>
<dbReference type="Gene3D" id="1.10.472.10">
    <property type="entry name" value="Cyclin-like"/>
    <property type="match status" value="1"/>
</dbReference>
<feature type="region of interest" description="Disordered" evidence="1">
    <location>
        <begin position="188"/>
        <end position="246"/>
    </location>
</feature>
<feature type="compositionally biased region" description="Basic residues" evidence="1">
    <location>
        <begin position="266"/>
        <end position="282"/>
    </location>
</feature>
<dbReference type="PANTHER" id="PTHR15615">
    <property type="match status" value="1"/>
</dbReference>
<evidence type="ECO:0000313" key="3">
    <source>
        <dbReference type="EMBL" id="RPD56403.1"/>
    </source>
</evidence>
<reference evidence="3" key="1">
    <citation type="journal article" date="2018" name="Genome Biol. Evol.">
        <title>Genomics and development of Lentinus tigrinus, a white-rot wood-decaying mushroom with dimorphic fruiting bodies.</title>
        <authorList>
            <person name="Wu B."/>
            <person name="Xu Z."/>
            <person name="Knudson A."/>
            <person name="Carlson A."/>
            <person name="Chen N."/>
            <person name="Kovaka S."/>
            <person name="LaButti K."/>
            <person name="Lipzen A."/>
            <person name="Pennachio C."/>
            <person name="Riley R."/>
            <person name="Schakwitz W."/>
            <person name="Umezawa K."/>
            <person name="Ohm R.A."/>
            <person name="Grigoriev I.V."/>
            <person name="Nagy L.G."/>
            <person name="Gibbons J."/>
            <person name="Hibbett D."/>
        </authorList>
    </citation>
    <scope>NUCLEOTIDE SEQUENCE [LARGE SCALE GENOMIC DNA]</scope>
    <source>
        <strain evidence="3">ALCF2SS1-6</strain>
    </source>
</reference>
<dbReference type="InterPro" id="IPR036915">
    <property type="entry name" value="Cyclin-like_sf"/>
</dbReference>
<dbReference type="Proteomes" id="UP000313359">
    <property type="component" value="Unassembled WGS sequence"/>
</dbReference>
<dbReference type="SUPFAM" id="SSF47954">
    <property type="entry name" value="Cyclin-like"/>
    <property type="match status" value="1"/>
</dbReference>
<evidence type="ECO:0000259" key="2">
    <source>
        <dbReference type="Pfam" id="PF00134"/>
    </source>
</evidence>
<dbReference type="GO" id="GO:0016538">
    <property type="term" value="F:cyclin-dependent protein serine/threonine kinase regulator activity"/>
    <property type="evidence" value="ECO:0007669"/>
    <property type="project" value="TreeGrafter"/>
</dbReference>
<dbReference type="GO" id="GO:0000307">
    <property type="term" value="C:cyclin-dependent protein kinase holoenzyme complex"/>
    <property type="evidence" value="ECO:0007669"/>
    <property type="project" value="TreeGrafter"/>
</dbReference>
<dbReference type="STRING" id="1328759.A0A5C2RZA0"/>
<organism evidence="3 4">
    <name type="scientific">Lentinus tigrinus ALCF2SS1-6</name>
    <dbReference type="NCBI Taxonomy" id="1328759"/>
    <lineage>
        <taxon>Eukaryota</taxon>
        <taxon>Fungi</taxon>
        <taxon>Dikarya</taxon>
        <taxon>Basidiomycota</taxon>
        <taxon>Agaricomycotina</taxon>
        <taxon>Agaricomycetes</taxon>
        <taxon>Polyporales</taxon>
        <taxon>Polyporaceae</taxon>
        <taxon>Lentinus</taxon>
    </lineage>
</organism>
<feature type="domain" description="Cyclin N-terminal" evidence="2">
    <location>
        <begin position="65"/>
        <end position="164"/>
    </location>
</feature>
<dbReference type="PANTHER" id="PTHR15615:SF10">
    <property type="entry name" value="PHO85 CYCLIN-2-RELATED"/>
    <property type="match status" value="1"/>
</dbReference>
<dbReference type="GO" id="GO:0019901">
    <property type="term" value="F:protein kinase binding"/>
    <property type="evidence" value="ECO:0007669"/>
    <property type="project" value="InterPro"/>
</dbReference>
<dbReference type="OrthoDB" id="10250320at2759"/>
<proteinExistence type="predicted"/>
<dbReference type="Pfam" id="PF00134">
    <property type="entry name" value="Cyclin_N"/>
    <property type="match status" value="1"/>
</dbReference>
<name>A0A5C2RZA0_9APHY</name>
<accession>A0A5C2RZA0</accession>
<dbReference type="InterPro" id="IPR006671">
    <property type="entry name" value="Cyclin_N"/>
</dbReference>
<feature type="compositionally biased region" description="Acidic residues" evidence="1">
    <location>
        <begin position="214"/>
        <end position="224"/>
    </location>
</feature>
<dbReference type="CDD" id="cd20557">
    <property type="entry name" value="CYCLIN_ScPCL1-like"/>
    <property type="match status" value="1"/>
</dbReference>
<sequence length="327" mass="36537">MVASPVHPASLVDPSLHSPALMELVDMEMSRTLIEHVVDTVVETVDYALGRPSSSSRGRSLSRHTEQSKFLKFVTDVLHRAEVKVPALLVTLVYIERAKPHIQIALEQWAHERVFLGALILANKYLNDSTLKNVHWALCTGVFGKRDIGRIEREFLDVLDFELSVHEADLLAHHDTLLALSRPAHTHVTVREHHQRHARRTSSPLGSRWSTDSSDMDVDSESSESLESLSLPRTPEPLASSVPFPTKPELDFSANVAVAHDSEPHHPHHHSHPHHQSAHQRVRSSALSLLRSFPMPFHHSQAQPHIATPAAQPYHHPLAAQAMPVRA</sequence>
<feature type="region of interest" description="Disordered" evidence="1">
    <location>
        <begin position="261"/>
        <end position="284"/>
    </location>
</feature>
<keyword evidence="4" id="KW-1185">Reference proteome</keyword>
<gene>
    <name evidence="3" type="ORF">L227DRAFT_656242</name>
</gene>
<dbReference type="EMBL" id="ML122288">
    <property type="protein sequence ID" value="RPD56403.1"/>
    <property type="molecule type" value="Genomic_DNA"/>
</dbReference>